<dbReference type="Pfam" id="PF01411">
    <property type="entry name" value="tRNA-synt_2c"/>
    <property type="match status" value="1"/>
</dbReference>
<protein>
    <recommendedName>
        <fullName evidence="3">Alanine--tRNA ligase</fullName>
    </recommendedName>
    <alternativeName>
        <fullName evidence="6">Alanyl-tRNA synthetase</fullName>
    </alternativeName>
</protein>
<dbReference type="InterPro" id="IPR012947">
    <property type="entry name" value="tRNA_SAD"/>
</dbReference>
<proteinExistence type="predicted"/>
<name>A0ABU0YV40_9PROT</name>
<evidence type="ECO:0000313" key="9">
    <source>
        <dbReference type="Proteomes" id="UP001230156"/>
    </source>
</evidence>
<sequence>MESPTEALFREDAYLKSCDAVVTAIDEKGIRLDRTVFYPTGGGQPGDVGRLRAADGTVVEIRDTVKGAMPGEIVHVPAEGAATLVPGTAVTAELDWERRHRLMRMHTCLHLLSSIVSGEVTGGQVSDGKGRLDFNLPDGSPDKEKITEELNRLITEDHPTGTRWITDDEMAARPELVRTMSVKPPMGQGRVRLLEIDGVDLQPCGGTHVARTGEIGAVECVKIENKGKMNRRFNLALKVE</sequence>
<dbReference type="InterPro" id="IPR009000">
    <property type="entry name" value="Transl_B-barrel_sf"/>
</dbReference>
<comment type="subcellular location">
    <subcellularLocation>
        <location evidence="2">Cytoplasm</location>
    </subcellularLocation>
</comment>
<dbReference type="InterPro" id="IPR018163">
    <property type="entry name" value="Thr/Ala-tRNA-synth_IIc_edit"/>
</dbReference>
<dbReference type="EMBL" id="JAUYVI010000014">
    <property type="protein sequence ID" value="MDQ7251598.1"/>
    <property type="molecule type" value="Genomic_DNA"/>
</dbReference>
<evidence type="ECO:0000256" key="3">
    <source>
        <dbReference type="ARBA" id="ARBA00017959"/>
    </source>
</evidence>
<keyword evidence="4" id="KW-0479">Metal-binding</keyword>
<organism evidence="8 9">
    <name type="scientific">Dongia sedimenti</name>
    <dbReference type="NCBI Taxonomy" id="3064282"/>
    <lineage>
        <taxon>Bacteria</taxon>
        <taxon>Pseudomonadati</taxon>
        <taxon>Pseudomonadota</taxon>
        <taxon>Alphaproteobacteria</taxon>
        <taxon>Rhodospirillales</taxon>
        <taxon>Dongiaceae</taxon>
        <taxon>Dongia</taxon>
    </lineage>
</organism>
<evidence type="ECO:0000259" key="7">
    <source>
        <dbReference type="PROSITE" id="PS50860"/>
    </source>
</evidence>
<gene>
    <name evidence="8" type="ORF">Q8A70_28180</name>
</gene>
<dbReference type="SMART" id="SM00863">
    <property type="entry name" value="tRNA_SAD"/>
    <property type="match status" value="1"/>
</dbReference>
<feature type="domain" description="Alanyl-transfer RNA synthetases family profile" evidence="7">
    <location>
        <begin position="1"/>
        <end position="240"/>
    </location>
</feature>
<accession>A0ABU0YV40</accession>
<evidence type="ECO:0000256" key="2">
    <source>
        <dbReference type="ARBA" id="ARBA00004496"/>
    </source>
</evidence>
<dbReference type="RefSeq" id="WP_379962115.1">
    <property type="nucleotide sequence ID" value="NZ_JAUYVI010000014.1"/>
</dbReference>
<dbReference type="PANTHER" id="PTHR43462">
    <property type="entry name" value="ALANYL-TRNA EDITING PROTEIN"/>
    <property type="match status" value="1"/>
</dbReference>
<dbReference type="PANTHER" id="PTHR43462:SF1">
    <property type="entry name" value="ALANYL-TRNA EDITING PROTEIN AARSD1"/>
    <property type="match status" value="1"/>
</dbReference>
<evidence type="ECO:0000256" key="6">
    <source>
        <dbReference type="ARBA" id="ARBA00032577"/>
    </source>
</evidence>
<dbReference type="InterPro" id="IPR051335">
    <property type="entry name" value="Alanyl-tRNA_Editing_Enzymes"/>
</dbReference>
<evidence type="ECO:0000256" key="5">
    <source>
        <dbReference type="ARBA" id="ARBA00022833"/>
    </source>
</evidence>
<dbReference type="SUPFAM" id="SSF55186">
    <property type="entry name" value="ThrRS/AlaRS common domain"/>
    <property type="match status" value="1"/>
</dbReference>
<dbReference type="SUPFAM" id="SSF50447">
    <property type="entry name" value="Translation proteins"/>
    <property type="match status" value="1"/>
</dbReference>
<evidence type="ECO:0000313" key="8">
    <source>
        <dbReference type="EMBL" id="MDQ7251598.1"/>
    </source>
</evidence>
<dbReference type="Proteomes" id="UP001230156">
    <property type="component" value="Unassembled WGS sequence"/>
</dbReference>
<dbReference type="InterPro" id="IPR018165">
    <property type="entry name" value="Ala-tRNA-synth_IIc_core"/>
</dbReference>
<dbReference type="PROSITE" id="PS50860">
    <property type="entry name" value="AA_TRNA_LIGASE_II_ALA"/>
    <property type="match status" value="1"/>
</dbReference>
<comment type="cofactor">
    <cofactor evidence="1">
        <name>Zn(2+)</name>
        <dbReference type="ChEBI" id="CHEBI:29105"/>
    </cofactor>
</comment>
<dbReference type="Pfam" id="PF07973">
    <property type="entry name" value="tRNA_SAD"/>
    <property type="match status" value="1"/>
</dbReference>
<comment type="caution">
    <text evidence="8">The sequence shown here is derived from an EMBL/GenBank/DDBJ whole genome shotgun (WGS) entry which is preliminary data.</text>
</comment>
<dbReference type="Gene3D" id="2.40.30.130">
    <property type="match status" value="1"/>
</dbReference>
<evidence type="ECO:0000256" key="1">
    <source>
        <dbReference type="ARBA" id="ARBA00001947"/>
    </source>
</evidence>
<keyword evidence="9" id="KW-1185">Reference proteome</keyword>
<reference evidence="9" key="1">
    <citation type="submission" date="2023-08" db="EMBL/GenBank/DDBJ databases">
        <title>Rhodospirillaceae gen. nov., a novel taxon isolated from the Yangtze River Yuezi River estuary sludge.</title>
        <authorList>
            <person name="Ruan L."/>
        </authorList>
    </citation>
    <scope>NUCLEOTIDE SEQUENCE [LARGE SCALE GENOMIC DNA]</scope>
    <source>
        <strain evidence="9">R-7</strain>
    </source>
</reference>
<keyword evidence="5" id="KW-0862">Zinc</keyword>
<dbReference type="InterPro" id="IPR018164">
    <property type="entry name" value="Ala-tRNA-synth_IIc_N"/>
</dbReference>
<dbReference type="Gene3D" id="3.30.980.10">
    <property type="entry name" value="Threonyl-trna Synthetase, Chain A, domain 2"/>
    <property type="match status" value="1"/>
</dbReference>
<evidence type="ECO:0000256" key="4">
    <source>
        <dbReference type="ARBA" id="ARBA00022723"/>
    </source>
</evidence>